<evidence type="ECO:0000256" key="2">
    <source>
        <dbReference type="ARBA" id="ARBA00005236"/>
    </source>
</evidence>
<evidence type="ECO:0000313" key="10">
    <source>
        <dbReference type="EMBL" id="GLB53441.1"/>
    </source>
</evidence>
<evidence type="ECO:0000256" key="4">
    <source>
        <dbReference type="ARBA" id="ARBA00022692"/>
    </source>
</evidence>
<dbReference type="PANTHER" id="PTHR30489">
    <property type="entry name" value="LIPOPROTEIN-RELEASING SYSTEM TRANSMEMBRANE PROTEIN LOLE"/>
    <property type="match status" value="1"/>
</dbReference>
<name>A0A9W6B6J0_9FLAO</name>
<gene>
    <name evidence="10" type="ORF">NBRC110019_24820</name>
</gene>
<evidence type="ECO:0000259" key="8">
    <source>
        <dbReference type="Pfam" id="PF02687"/>
    </source>
</evidence>
<feature type="domain" description="ABC3 transporter permease C-terminal" evidence="8">
    <location>
        <begin position="276"/>
        <end position="394"/>
    </location>
</feature>
<dbReference type="InterPro" id="IPR025857">
    <property type="entry name" value="MacB_PCD"/>
</dbReference>
<evidence type="ECO:0000256" key="7">
    <source>
        <dbReference type="SAM" id="Phobius"/>
    </source>
</evidence>
<dbReference type="GO" id="GO:0044874">
    <property type="term" value="P:lipoprotein localization to outer membrane"/>
    <property type="evidence" value="ECO:0007669"/>
    <property type="project" value="TreeGrafter"/>
</dbReference>
<evidence type="ECO:0000259" key="9">
    <source>
        <dbReference type="Pfam" id="PF12704"/>
    </source>
</evidence>
<comment type="caution">
    <text evidence="10">The sequence shown here is derived from an EMBL/GenBank/DDBJ whole genome shotgun (WGS) entry which is preliminary data.</text>
</comment>
<feature type="transmembrane region" description="Helical" evidence="7">
    <location>
        <begin position="21"/>
        <end position="49"/>
    </location>
</feature>
<dbReference type="InterPro" id="IPR051447">
    <property type="entry name" value="Lipoprotein-release_system"/>
</dbReference>
<evidence type="ECO:0000256" key="5">
    <source>
        <dbReference type="ARBA" id="ARBA00022989"/>
    </source>
</evidence>
<dbReference type="AlphaFoldDB" id="A0A9W6B6J0"/>
<evidence type="ECO:0000256" key="6">
    <source>
        <dbReference type="ARBA" id="ARBA00023136"/>
    </source>
</evidence>
<dbReference type="InterPro" id="IPR003838">
    <property type="entry name" value="ABC3_permease_C"/>
</dbReference>
<dbReference type="Proteomes" id="UP001143545">
    <property type="component" value="Unassembled WGS sequence"/>
</dbReference>
<feature type="domain" description="MacB-like periplasmic core" evidence="9">
    <location>
        <begin position="27"/>
        <end position="245"/>
    </location>
</feature>
<feature type="transmembrane region" description="Helical" evidence="7">
    <location>
        <begin position="272"/>
        <end position="298"/>
    </location>
</feature>
<dbReference type="Pfam" id="PF12704">
    <property type="entry name" value="MacB_PCD"/>
    <property type="match status" value="1"/>
</dbReference>
<reference evidence="10" key="1">
    <citation type="submission" date="2022-07" db="EMBL/GenBank/DDBJ databases">
        <title>Taxonomy of Novel Oxalotrophic and Methylotrophic Bacteria.</title>
        <authorList>
            <person name="Sahin N."/>
            <person name="Tani A."/>
        </authorList>
    </citation>
    <scope>NUCLEOTIDE SEQUENCE</scope>
    <source>
        <strain evidence="10">AM327</strain>
    </source>
</reference>
<protein>
    <submittedName>
        <fullName evidence="10">Membrane protein</fullName>
    </submittedName>
</protein>
<keyword evidence="6 7" id="KW-0472">Membrane</keyword>
<evidence type="ECO:0000256" key="1">
    <source>
        <dbReference type="ARBA" id="ARBA00004651"/>
    </source>
</evidence>
<organism evidence="10 11">
    <name type="scientific">Neptunitalea chrysea</name>
    <dbReference type="NCBI Taxonomy" id="1647581"/>
    <lineage>
        <taxon>Bacteria</taxon>
        <taxon>Pseudomonadati</taxon>
        <taxon>Bacteroidota</taxon>
        <taxon>Flavobacteriia</taxon>
        <taxon>Flavobacteriales</taxon>
        <taxon>Flavobacteriaceae</taxon>
        <taxon>Neptunitalea</taxon>
    </lineage>
</organism>
<proteinExistence type="inferred from homology"/>
<feature type="transmembrane region" description="Helical" evidence="7">
    <location>
        <begin position="370"/>
        <end position="389"/>
    </location>
</feature>
<dbReference type="Pfam" id="PF02687">
    <property type="entry name" value="FtsX"/>
    <property type="match status" value="1"/>
</dbReference>
<feature type="transmembrane region" description="Helical" evidence="7">
    <location>
        <begin position="319"/>
        <end position="350"/>
    </location>
</feature>
<dbReference type="PANTHER" id="PTHR30489:SF0">
    <property type="entry name" value="LIPOPROTEIN-RELEASING SYSTEM TRANSMEMBRANE PROTEIN LOLE"/>
    <property type="match status" value="1"/>
</dbReference>
<dbReference type="RefSeq" id="WP_281755393.1">
    <property type="nucleotide sequence ID" value="NZ_BRVP01000017.1"/>
</dbReference>
<evidence type="ECO:0000313" key="11">
    <source>
        <dbReference type="Proteomes" id="UP001143545"/>
    </source>
</evidence>
<dbReference type="EMBL" id="BRVP01000017">
    <property type="protein sequence ID" value="GLB53441.1"/>
    <property type="molecule type" value="Genomic_DNA"/>
</dbReference>
<keyword evidence="4 7" id="KW-0812">Transmembrane</keyword>
<evidence type="ECO:0000256" key="3">
    <source>
        <dbReference type="ARBA" id="ARBA00022475"/>
    </source>
</evidence>
<comment type="subcellular location">
    <subcellularLocation>
        <location evidence="1">Cell membrane</location>
        <topology evidence="1">Multi-pass membrane protein</topology>
    </subcellularLocation>
</comment>
<sequence>MNVPFYIAGRYLVSKSKQNAINIINGISVFVVVVAAAALFVVLAGFAGLEKYSLTFASVFDPDLKITPKTGKTITITDAKMNDLRNISGIASYAKVIEERVFLNFKNKNHIAYIKGVDANYGNVNAIDSILGYGGWVLSDNTVVIGNGISNTLGMGIYDRKNRLQIIVPKPGKGSVASTSKPFNDAFVIATGIYQVTEELDKKYVFTPIDMAQHLASIPNNEVSFIEVKLAKDANQKAVIKKIEHLYDGRVVVKNREQLNDALYKMLNTENVAIYLIFTLVLIVALFNLAGAITMMILDKKENLKTLYAMGVTLKKLRLIFFLMGGLITVLGGLTGLIIGYVLLWVQQVYPFVFISPTLAYPVVPKVTDMAIVMVTITILGFGASKIAANRVSRRLLT</sequence>
<comment type="similarity">
    <text evidence="2">Belongs to the ABC-4 integral membrane protein family. LolC/E subfamily.</text>
</comment>
<accession>A0A9W6B6J0</accession>
<keyword evidence="3" id="KW-1003">Cell membrane</keyword>
<keyword evidence="5 7" id="KW-1133">Transmembrane helix</keyword>
<dbReference type="GO" id="GO:0098797">
    <property type="term" value="C:plasma membrane protein complex"/>
    <property type="evidence" value="ECO:0007669"/>
    <property type="project" value="TreeGrafter"/>
</dbReference>
<keyword evidence="11" id="KW-1185">Reference proteome</keyword>